<gene>
    <name evidence="2" type="ORF">LNTAR_01085</name>
</gene>
<dbReference type="AlphaFoldDB" id="A6DKQ4"/>
<reference evidence="2 3" key="1">
    <citation type="journal article" date="2010" name="J. Bacteriol.">
        <title>Genome sequence of Lentisphaera araneosa HTCC2155T, the type species of the order Lentisphaerales in the phylum Lentisphaerae.</title>
        <authorList>
            <person name="Thrash J.C."/>
            <person name="Cho J.C."/>
            <person name="Vergin K.L."/>
            <person name="Morris R.M."/>
            <person name="Giovannoni S.J."/>
        </authorList>
    </citation>
    <scope>NUCLEOTIDE SEQUENCE [LARGE SCALE GENOMIC DNA]</scope>
    <source>
        <strain evidence="2 3">HTCC2155</strain>
    </source>
</reference>
<dbReference type="STRING" id="313628.LNTAR_01085"/>
<dbReference type="InterPro" id="IPR036249">
    <property type="entry name" value="Thioredoxin-like_sf"/>
</dbReference>
<dbReference type="EMBL" id="ABCK01000007">
    <property type="protein sequence ID" value="EDM27952.1"/>
    <property type="molecule type" value="Genomic_DNA"/>
</dbReference>
<evidence type="ECO:0000259" key="1">
    <source>
        <dbReference type="Pfam" id="PF13905"/>
    </source>
</evidence>
<evidence type="ECO:0000313" key="2">
    <source>
        <dbReference type="EMBL" id="EDM27952.1"/>
    </source>
</evidence>
<dbReference type="Pfam" id="PF13905">
    <property type="entry name" value="Thioredoxin_8"/>
    <property type="match status" value="1"/>
</dbReference>
<accession>A6DKQ4</accession>
<evidence type="ECO:0000313" key="3">
    <source>
        <dbReference type="Proteomes" id="UP000004947"/>
    </source>
</evidence>
<dbReference type="Proteomes" id="UP000004947">
    <property type="component" value="Unassembled WGS sequence"/>
</dbReference>
<dbReference type="SUPFAM" id="SSF52833">
    <property type="entry name" value="Thioredoxin-like"/>
    <property type="match status" value="1"/>
</dbReference>
<feature type="domain" description="Thioredoxin-like fold" evidence="1">
    <location>
        <begin position="21"/>
        <end position="110"/>
    </location>
</feature>
<proteinExistence type="predicted"/>
<comment type="caution">
    <text evidence="2">The sequence shown here is derived from an EMBL/GenBank/DDBJ whole genome shotgun (WGS) entry which is preliminary data.</text>
</comment>
<dbReference type="InterPro" id="IPR012336">
    <property type="entry name" value="Thioredoxin-like_fold"/>
</dbReference>
<dbReference type="Gene3D" id="3.40.30.10">
    <property type="entry name" value="Glutaredoxin"/>
    <property type="match status" value="1"/>
</dbReference>
<organism evidence="2 3">
    <name type="scientific">Lentisphaera araneosa HTCC2155</name>
    <dbReference type="NCBI Taxonomy" id="313628"/>
    <lineage>
        <taxon>Bacteria</taxon>
        <taxon>Pseudomonadati</taxon>
        <taxon>Lentisphaerota</taxon>
        <taxon>Lentisphaeria</taxon>
        <taxon>Lentisphaerales</taxon>
        <taxon>Lentisphaeraceae</taxon>
        <taxon>Lentisphaera</taxon>
    </lineage>
</organism>
<keyword evidence="3" id="KW-1185">Reference proteome</keyword>
<sequence>MFPDGVTYADGDEVDLRVLQDKTLALYFTSSNNPQSPEFESLLRDMAIKYDYRLSVVVVNSGPDYEEFAEYMDKYGSDFFIVSDKRSKTLTSKYKIVKTPTLIIYGMNGELIEEDGVESLVNNYPRIVPDWE</sequence>
<name>A6DKQ4_9BACT</name>
<protein>
    <recommendedName>
        <fullName evidence="1">Thioredoxin-like fold domain-containing protein</fullName>
    </recommendedName>
</protein>